<protein>
    <submittedName>
        <fullName evidence="2">Uncharacterized protein</fullName>
    </submittedName>
</protein>
<name>A0A5B7J6Z4_PORTR</name>
<evidence type="ECO:0000313" key="3">
    <source>
        <dbReference type="Proteomes" id="UP000324222"/>
    </source>
</evidence>
<gene>
    <name evidence="2" type="ORF">E2C01_083597</name>
</gene>
<organism evidence="2 3">
    <name type="scientific">Portunus trituberculatus</name>
    <name type="common">Swimming crab</name>
    <name type="synonym">Neptunus trituberculatus</name>
    <dbReference type="NCBI Taxonomy" id="210409"/>
    <lineage>
        <taxon>Eukaryota</taxon>
        <taxon>Metazoa</taxon>
        <taxon>Ecdysozoa</taxon>
        <taxon>Arthropoda</taxon>
        <taxon>Crustacea</taxon>
        <taxon>Multicrustacea</taxon>
        <taxon>Malacostraca</taxon>
        <taxon>Eumalacostraca</taxon>
        <taxon>Eucarida</taxon>
        <taxon>Decapoda</taxon>
        <taxon>Pleocyemata</taxon>
        <taxon>Brachyura</taxon>
        <taxon>Eubrachyura</taxon>
        <taxon>Portunoidea</taxon>
        <taxon>Portunidae</taxon>
        <taxon>Portuninae</taxon>
        <taxon>Portunus</taxon>
    </lineage>
</organism>
<sequence length="87" mass="9428">MSSLEGWQTSEKVDSLTGRVGSHRDKRAVELAGKQAVLCGRLAGRQIGEGAGSRNDLAPSPPRPRPVPAPAWSRRASERVNNRIKEL</sequence>
<feature type="compositionally biased region" description="Basic and acidic residues" evidence="1">
    <location>
        <begin position="75"/>
        <end position="87"/>
    </location>
</feature>
<accession>A0A5B7J6Z4</accession>
<feature type="region of interest" description="Disordered" evidence="1">
    <location>
        <begin position="1"/>
        <end position="23"/>
    </location>
</feature>
<evidence type="ECO:0000256" key="1">
    <source>
        <dbReference type="SAM" id="MobiDB-lite"/>
    </source>
</evidence>
<feature type="region of interest" description="Disordered" evidence="1">
    <location>
        <begin position="45"/>
        <end position="87"/>
    </location>
</feature>
<evidence type="ECO:0000313" key="2">
    <source>
        <dbReference type="EMBL" id="MPC88678.1"/>
    </source>
</evidence>
<reference evidence="2 3" key="1">
    <citation type="submission" date="2019-05" db="EMBL/GenBank/DDBJ databases">
        <title>Another draft genome of Portunus trituberculatus and its Hox gene families provides insights of decapod evolution.</title>
        <authorList>
            <person name="Jeong J.-H."/>
            <person name="Song I."/>
            <person name="Kim S."/>
            <person name="Choi T."/>
            <person name="Kim D."/>
            <person name="Ryu S."/>
            <person name="Kim W."/>
        </authorList>
    </citation>
    <scope>NUCLEOTIDE SEQUENCE [LARGE SCALE GENOMIC DNA]</scope>
    <source>
        <tissue evidence="2">Muscle</tissue>
    </source>
</reference>
<dbReference type="Proteomes" id="UP000324222">
    <property type="component" value="Unassembled WGS sequence"/>
</dbReference>
<dbReference type="EMBL" id="VSRR010078573">
    <property type="protein sequence ID" value="MPC88678.1"/>
    <property type="molecule type" value="Genomic_DNA"/>
</dbReference>
<comment type="caution">
    <text evidence="2">The sequence shown here is derived from an EMBL/GenBank/DDBJ whole genome shotgun (WGS) entry which is preliminary data.</text>
</comment>
<dbReference type="AlphaFoldDB" id="A0A5B7J6Z4"/>
<feature type="compositionally biased region" description="Pro residues" evidence="1">
    <location>
        <begin position="59"/>
        <end position="69"/>
    </location>
</feature>
<keyword evidence="3" id="KW-1185">Reference proteome</keyword>
<feature type="compositionally biased region" description="Polar residues" evidence="1">
    <location>
        <begin position="1"/>
        <end position="10"/>
    </location>
</feature>
<proteinExistence type="predicted"/>